<sequence>MDETVRYTYRLRPGHQAEDALLAEWGRGRWLWNEAVHQQRSGHKPTFGKLSKLLTETRSRLAWLREGSQVAQQQTLRTYSAALDKSFAVKGRSRPKAKRRKDTRPTLRVSAWTGV</sequence>
<evidence type="ECO:0000313" key="3">
    <source>
        <dbReference type="Proteomes" id="UP001595867"/>
    </source>
</evidence>
<feature type="region of interest" description="Disordered" evidence="1">
    <location>
        <begin position="90"/>
        <end position="115"/>
    </location>
</feature>
<evidence type="ECO:0008006" key="4">
    <source>
        <dbReference type="Google" id="ProtNLM"/>
    </source>
</evidence>
<comment type="caution">
    <text evidence="2">The sequence shown here is derived from an EMBL/GenBank/DDBJ whole genome shotgun (WGS) entry which is preliminary data.</text>
</comment>
<dbReference type="Proteomes" id="UP001595867">
    <property type="component" value="Unassembled WGS sequence"/>
</dbReference>
<protein>
    <recommendedName>
        <fullName evidence="4">Transposase</fullName>
    </recommendedName>
</protein>
<organism evidence="2 3">
    <name type="scientific">Actinoplanes subglobosus</name>
    <dbReference type="NCBI Taxonomy" id="1547892"/>
    <lineage>
        <taxon>Bacteria</taxon>
        <taxon>Bacillati</taxon>
        <taxon>Actinomycetota</taxon>
        <taxon>Actinomycetes</taxon>
        <taxon>Micromonosporales</taxon>
        <taxon>Micromonosporaceae</taxon>
        <taxon>Actinoplanes</taxon>
    </lineage>
</organism>
<accession>A0ABV8J6R0</accession>
<reference evidence="3" key="1">
    <citation type="journal article" date="2019" name="Int. J. Syst. Evol. Microbiol.">
        <title>The Global Catalogue of Microorganisms (GCM) 10K type strain sequencing project: providing services to taxonomists for standard genome sequencing and annotation.</title>
        <authorList>
            <consortium name="The Broad Institute Genomics Platform"/>
            <consortium name="The Broad Institute Genome Sequencing Center for Infectious Disease"/>
            <person name="Wu L."/>
            <person name="Ma J."/>
        </authorList>
    </citation>
    <scope>NUCLEOTIDE SEQUENCE [LARGE SCALE GENOMIC DNA]</scope>
    <source>
        <strain evidence="3">TBRC 5832</strain>
    </source>
</reference>
<proteinExistence type="predicted"/>
<keyword evidence="3" id="KW-1185">Reference proteome</keyword>
<gene>
    <name evidence="2" type="ORF">ACFO0C_45680</name>
</gene>
<evidence type="ECO:0000313" key="2">
    <source>
        <dbReference type="EMBL" id="MFC4072269.1"/>
    </source>
</evidence>
<evidence type="ECO:0000256" key="1">
    <source>
        <dbReference type="SAM" id="MobiDB-lite"/>
    </source>
</evidence>
<name>A0ABV8J6R0_9ACTN</name>
<dbReference type="EMBL" id="JBHSBL010000033">
    <property type="protein sequence ID" value="MFC4072269.1"/>
    <property type="molecule type" value="Genomic_DNA"/>
</dbReference>
<dbReference type="RefSeq" id="WP_378073151.1">
    <property type="nucleotide sequence ID" value="NZ_JBHSBL010000033.1"/>
</dbReference>
<feature type="compositionally biased region" description="Basic residues" evidence="1">
    <location>
        <begin position="91"/>
        <end position="102"/>
    </location>
</feature>